<dbReference type="GO" id="GO:0003677">
    <property type="term" value="F:DNA binding"/>
    <property type="evidence" value="ECO:0007669"/>
    <property type="project" value="UniProtKB-KW"/>
</dbReference>
<accession>A0A853ALF9</accession>
<dbReference type="InterPro" id="IPR042070">
    <property type="entry name" value="PucR_C-HTH_sf"/>
</dbReference>
<comment type="caution">
    <text evidence="3">The sequence shown here is derived from an EMBL/GenBank/DDBJ whole genome shotgun (WGS) entry which is preliminary data.</text>
</comment>
<protein>
    <submittedName>
        <fullName evidence="3">DNA-binding PucR family transcriptional regulator</fullName>
    </submittedName>
</protein>
<keyword evidence="3" id="KW-0238">DNA-binding</keyword>
<evidence type="ECO:0000259" key="2">
    <source>
        <dbReference type="Pfam" id="PF13556"/>
    </source>
</evidence>
<dbReference type="EMBL" id="JACCFJ010000001">
    <property type="protein sequence ID" value="NYI83879.1"/>
    <property type="molecule type" value="Genomic_DNA"/>
</dbReference>
<keyword evidence="4" id="KW-1185">Reference proteome</keyword>
<dbReference type="RefSeq" id="WP_179720655.1">
    <property type="nucleotide sequence ID" value="NZ_BAABFH010000001.1"/>
</dbReference>
<reference evidence="3 4" key="1">
    <citation type="submission" date="2020-07" db="EMBL/GenBank/DDBJ databases">
        <title>Sequencing the genomes of 1000 actinobacteria strains.</title>
        <authorList>
            <person name="Klenk H.-P."/>
        </authorList>
    </citation>
    <scope>NUCLEOTIDE SEQUENCE [LARGE SCALE GENOMIC DNA]</scope>
    <source>
        <strain evidence="3 4">DSM 44065</strain>
    </source>
</reference>
<dbReference type="InterPro" id="IPR025736">
    <property type="entry name" value="PucR_C-HTH_dom"/>
</dbReference>
<proteinExistence type="predicted"/>
<dbReference type="Pfam" id="PF13556">
    <property type="entry name" value="HTH_30"/>
    <property type="match status" value="1"/>
</dbReference>
<evidence type="ECO:0000313" key="4">
    <source>
        <dbReference type="Proteomes" id="UP000587002"/>
    </source>
</evidence>
<feature type="domain" description="Purine catabolism PurC-like" evidence="1">
    <location>
        <begin position="17"/>
        <end position="134"/>
    </location>
</feature>
<dbReference type="Proteomes" id="UP000587002">
    <property type="component" value="Unassembled WGS sequence"/>
</dbReference>
<dbReference type="InterPro" id="IPR051448">
    <property type="entry name" value="CdaR-like_regulators"/>
</dbReference>
<dbReference type="InterPro" id="IPR012914">
    <property type="entry name" value="PucR_dom"/>
</dbReference>
<dbReference type="PANTHER" id="PTHR33744:SF1">
    <property type="entry name" value="DNA-BINDING TRANSCRIPTIONAL ACTIVATOR ADER"/>
    <property type="match status" value="1"/>
</dbReference>
<dbReference type="Gene3D" id="1.10.10.2840">
    <property type="entry name" value="PucR C-terminal helix-turn-helix domain"/>
    <property type="match status" value="1"/>
</dbReference>
<gene>
    <name evidence="3" type="ORF">HNR68_002509</name>
</gene>
<name>A0A853ALF9_9PSEU</name>
<dbReference type="PANTHER" id="PTHR33744">
    <property type="entry name" value="CARBOHYDRATE DIACID REGULATOR"/>
    <property type="match status" value="1"/>
</dbReference>
<dbReference type="AlphaFoldDB" id="A0A853ALF9"/>
<feature type="domain" description="PucR C-terminal helix-turn-helix" evidence="2">
    <location>
        <begin position="459"/>
        <end position="515"/>
    </location>
</feature>
<evidence type="ECO:0000259" key="1">
    <source>
        <dbReference type="Pfam" id="PF07905"/>
    </source>
</evidence>
<dbReference type="Pfam" id="PF07905">
    <property type="entry name" value="PucR"/>
    <property type="match status" value="1"/>
</dbReference>
<sequence>MELDSRGGWPQLTLRHLVDEPSLQLTVVESGDLSRVVRSAHPVEVAEAAAQLRPGAVALTTGTPFAAAPEDPGPQERLVTDLVAAGAAALLFGTGVHFERVPDPLRAAARERSLPVLAVHAAETPFTAIADHITSGALSMETYLLKRTVWLQNDLLHALSASDPVSALVVRLGALCKGAAVLYEGEGRVVASTGHGPLRLVWEEISARPHGAQRFTVGQWTVATRPFLLRGTRFQLAVASRNGALLDDLSPDLLETAERVLAAANASRSLVISQERAEAARLVSALRTGVTASQVRQTWDRLRPFGFRVGDDLRVVVASALRGEPGVRDTAEVVLEQAELADLPLVLAAEREPDHESGELTAVLADGEAAGPWLDDLARTHLVGVSGPFSDLTVAARYVQEATTAWHLAGRRHGRGSGRTLVRLDEVDFATWLLTRRDDSQVADRFERHFGALTTSPELVETVVHYLACDQDVKRTAELLFIHPNTVRYRLRNVERLIGGRISSAQVVANLYLAFQDDVLACAETVERTPSGVRA</sequence>
<evidence type="ECO:0000313" key="3">
    <source>
        <dbReference type="EMBL" id="NYI83879.1"/>
    </source>
</evidence>
<organism evidence="3 4">
    <name type="scientific">Saccharopolyspora hordei</name>
    <dbReference type="NCBI Taxonomy" id="1838"/>
    <lineage>
        <taxon>Bacteria</taxon>
        <taxon>Bacillati</taxon>
        <taxon>Actinomycetota</taxon>
        <taxon>Actinomycetes</taxon>
        <taxon>Pseudonocardiales</taxon>
        <taxon>Pseudonocardiaceae</taxon>
        <taxon>Saccharopolyspora</taxon>
    </lineage>
</organism>